<name>A0ABV6H623_9ACTN</name>
<comment type="similarity">
    <text evidence="2">Belongs to the MTB12 family.</text>
</comment>
<protein>
    <recommendedName>
        <fullName evidence="4">Low molecular weight antigen MTB12-like C-terminal domain-containing protein</fullName>
    </recommendedName>
</protein>
<feature type="chain" id="PRO_5047184315" description="Low molecular weight antigen MTB12-like C-terminal domain-containing protein" evidence="3">
    <location>
        <begin position="32"/>
        <end position="157"/>
    </location>
</feature>
<evidence type="ECO:0000313" key="5">
    <source>
        <dbReference type="EMBL" id="MFC0314318.1"/>
    </source>
</evidence>
<dbReference type="Proteomes" id="UP001589783">
    <property type="component" value="Unassembled WGS sequence"/>
</dbReference>
<sequence>MIRRSRLLTRALPAATAALVAMTLAAPAAHALPADFTVTADQPSVQQLDEIVEFLVATEASDEAKARNLEGGMDAVIVPKTVYQLGLFRAPRGASDITEITDRAGDKVSATLQASSAGRPSINMTVVFTKHDGNWRLSNSSLCEGVKTVGLNIYCNA</sequence>
<evidence type="ECO:0000259" key="4">
    <source>
        <dbReference type="Pfam" id="PF26580"/>
    </source>
</evidence>
<proteinExistence type="inferred from homology"/>
<reference evidence="5 6" key="1">
    <citation type="submission" date="2024-09" db="EMBL/GenBank/DDBJ databases">
        <authorList>
            <person name="Sun Q."/>
            <person name="Mori K."/>
        </authorList>
    </citation>
    <scope>NUCLEOTIDE SEQUENCE [LARGE SCALE GENOMIC DNA]</scope>
    <source>
        <strain evidence="5 6">CCM 7957</strain>
    </source>
</reference>
<feature type="signal peptide" evidence="3">
    <location>
        <begin position="1"/>
        <end position="31"/>
    </location>
</feature>
<accession>A0ABV6H623</accession>
<dbReference type="Pfam" id="PF26580">
    <property type="entry name" value="Mtb12_C"/>
    <property type="match status" value="1"/>
</dbReference>
<evidence type="ECO:0000256" key="3">
    <source>
        <dbReference type="SAM" id="SignalP"/>
    </source>
</evidence>
<feature type="domain" description="Low molecular weight antigen MTB12-like C-terminal" evidence="4">
    <location>
        <begin position="42"/>
        <end position="151"/>
    </location>
</feature>
<dbReference type="InterPro" id="IPR058644">
    <property type="entry name" value="Mtb12-like_C"/>
</dbReference>
<evidence type="ECO:0000256" key="2">
    <source>
        <dbReference type="ARBA" id="ARBA00093774"/>
    </source>
</evidence>
<keyword evidence="1 3" id="KW-0732">Signal</keyword>
<dbReference type="RefSeq" id="WP_382361992.1">
    <property type="nucleotide sequence ID" value="NZ_JBHLWV010000015.1"/>
</dbReference>
<dbReference type="EMBL" id="JBHLWV010000015">
    <property type="protein sequence ID" value="MFC0314318.1"/>
    <property type="molecule type" value="Genomic_DNA"/>
</dbReference>
<keyword evidence="6" id="KW-1185">Reference proteome</keyword>
<comment type="caution">
    <text evidence="5">The sequence shown here is derived from an EMBL/GenBank/DDBJ whole genome shotgun (WGS) entry which is preliminary data.</text>
</comment>
<gene>
    <name evidence="5" type="ORF">ACFFJD_05550</name>
</gene>
<evidence type="ECO:0000256" key="1">
    <source>
        <dbReference type="ARBA" id="ARBA00022729"/>
    </source>
</evidence>
<organism evidence="5 6">
    <name type="scientific">Gordonia phosphorivorans</name>
    <dbReference type="NCBI Taxonomy" id="1056982"/>
    <lineage>
        <taxon>Bacteria</taxon>
        <taxon>Bacillati</taxon>
        <taxon>Actinomycetota</taxon>
        <taxon>Actinomycetes</taxon>
        <taxon>Mycobacteriales</taxon>
        <taxon>Gordoniaceae</taxon>
        <taxon>Gordonia</taxon>
    </lineage>
</organism>
<evidence type="ECO:0000313" key="6">
    <source>
        <dbReference type="Proteomes" id="UP001589783"/>
    </source>
</evidence>